<dbReference type="InterPro" id="IPR024213">
    <property type="entry name" value="DUF3822"/>
</dbReference>
<name>A0A0D5YNS8_9FLAO</name>
<keyword evidence="2" id="KW-1185">Reference proteome</keyword>
<dbReference type="EMBL" id="CP011071">
    <property type="protein sequence ID" value="AKA33985.1"/>
    <property type="molecule type" value="Genomic_DNA"/>
</dbReference>
<dbReference type="Pfam" id="PF12864">
    <property type="entry name" value="DUF3822"/>
    <property type="match status" value="1"/>
</dbReference>
<dbReference type="AlphaFoldDB" id="A0A0D5YNS8"/>
<dbReference type="Gene3D" id="3.30.420.260">
    <property type="match status" value="1"/>
</dbReference>
<proteinExistence type="predicted"/>
<protein>
    <recommendedName>
        <fullName evidence="3">DUF3822 domain-containing protein</fullName>
    </recommendedName>
</protein>
<evidence type="ECO:0008006" key="3">
    <source>
        <dbReference type="Google" id="ProtNLM"/>
    </source>
</evidence>
<gene>
    <name evidence="1" type="ORF">VC82_299</name>
</gene>
<evidence type="ECO:0000313" key="2">
    <source>
        <dbReference type="Proteomes" id="UP000032726"/>
    </source>
</evidence>
<reference evidence="1 2" key="1">
    <citation type="submission" date="2015-03" db="EMBL/GenBank/DDBJ databases">
        <title>Complete genome sequence of Muricauda lutaonensis CC-HSB-11T, isolated from a coastal hot spring.</title>
        <authorList>
            <person name="Kim K.M."/>
        </authorList>
    </citation>
    <scope>NUCLEOTIDE SEQUENCE [LARGE SCALE GENOMIC DNA]</scope>
    <source>
        <strain evidence="1 2">CC-HSB-11</strain>
    </source>
</reference>
<dbReference type="OrthoDB" id="658622at2"/>
<evidence type="ECO:0000313" key="1">
    <source>
        <dbReference type="EMBL" id="AKA33985.1"/>
    </source>
</evidence>
<dbReference type="RefSeq" id="WP_045800808.1">
    <property type="nucleotide sequence ID" value="NZ_CP011071.1"/>
</dbReference>
<dbReference type="Proteomes" id="UP000032726">
    <property type="component" value="Chromosome"/>
</dbReference>
<dbReference type="KEGG" id="mlt:VC82_299"/>
<dbReference type="STRING" id="516051.VC82_299"/>
<dbReference type="CDD" id="cd24013">
    <property type="entry name" value="ASKHA_ATPase_BT3980-like"/>
    <property type="match status" value="1"/>
</dbReference>
<dbReference type="Gene3D" id="3.30.420.250">
    <property type="match status" value="1"/>
</dbReference>
<dbReference type="HOGENOM" id="CLU_081202_2_0_10"/>
<sequence length="279" mass="32197">MTEKVRIDTIEKTTTNTPYKKLSIQVGLNGLSFCIIDTIANKVIDADKVVFKTQTTPYLLLRELKDLFDQKGVADHQIADVTVVHQNNLFSLVPKVFFREQELPDYLKFNTKILPSDQIVYDEIENHDMVNVYVPFTNINNYIFDLYGAFEFKHSGTILIQTLLGQKNMGAAPICYGHVTDQTLEILVVRQKDLLLYNFFNYSTKEDFLYYILFVFEQLGLDTERHPLKLFGSIEENDAYYKLCYDYIQNVSVFTLANSAYIFDYTAEDSIDLTVLGAL</sequence>
<accession>A0A0D5YNS8</accession>
<organism evidence="1 2">
    <name type="scientific">Flagellimonas lutaonensis</name>
    <dbReference type="NCBI Taxonomy" id="516051"/>
    <lineage>
        <taxon>Bacteria</taxon>
        <taxon>Pseudomonadati</taxon>
        <taxon>Bacteroidota</taxon>
        <taxon>Flavobacteriia</taxon>
        <taxon>Flavobacteriales</taxon>
        <taxon>Flavobacteriaceae</taxon>
        <taxon>Flagellimonas</taxon>
    </lineage>
</organism>